<dbReference type="EMBL" id="QFBC01000034">
    <property type="protein sequence ID" value="PWE52138.1"/>
    <property type="molecule type" value="Genomic_DNA"/>
</dbReference>
<reference evidence="1 2" key="1">
    <citation type="submission" date="2018-05" db="EMBL/GenBank/DDBJ databases">
        <title>The draft genome of strain NS-104.</title>
        <authorList>
            <person name="Hang P."/>
            <person name="Jiang J."/>
        </authorList>
    </citation>
    <scope>NUCLEOTIDE SEQUENCE [LARGE SCALE GENOMIC DNA]</scope>
    <source>
        <strain evidence="1 2">NS-104</strain>
    </source>
</reference>
<evidence type="ECO:0000313" key="1">
    <source>
        <dbReference type="EMBL" id="PWE52138.1"/>
    </source>
</evidence>
<protein>
    <submittedName>
        <fullName evidence="1">Uncharacterized protein</fullName>
    </submittedName>
</protein>
<dbReference type="Proteomes" id="UP000245252">
    <property type="component" value="Unassembled WGS sequence"/>
</dbReference>
<dbReference type="AlphaFoldDB" id="A0A2U2DFT6"/>
<gene>
    <name evidence="1" type="ORF">DEM27_32580</name>
</gene>
<comment type="caution">
    <text evidence="1">The sequence shown here is derived from an EMBL/GenBank/DDBJ whole genome shotgun (WGS) entry which is preliminary data.</text>
</comment>
<evidence type="ECO:0000313" key="2">
    <source>
        <dbReference type="Proteomes" id="UP000245252"/>
    </source>
</evidence>
<organism evidence="1 2">
    <name type="scientific">Metarhizobium album</name>
    <dbReference type="NCBI Taxonomy" id="2182425"/>
    <lineage>
        <taxon>Bacteria</taxon>
        <taxon>Pseudomonadati</taxon>
        <taxon>Pseudomonadota</taxon>
        <taxon>Alphaproteobacteria</taxon>
        <taxon>Hyphomicrobiales</taxon>
        <taxon>Rhizobiaceae</taxon>
        <taxon>Metarhizobium</taxon>
    </lineage>
</organism>
<dbReference type="RefSeq" id="WP_109462384.1">
    <property type="nucleotide sequence ID" value="NZ_QFBC01000034.1"/>
</dbReference>
<sequence length="108" mass="11849">MRLVIALLTVLFFAMLSLLIWSSASRAHDAPLGWSYPYECCSGIDCREITEGSVTEGPAGYVLSASGETVPYTDRRVRQSPDGRFHWCTIGGSDTGRTLCLFVPPRGF</sequence>
<name>A0A2U2DFT6_9HYPH</name>
<proteinExistence type="predicted"/>
<dbReference type="OrthoDB" id="7871245at2"/>
<keyword evidence="2" id="KW-1185">Reference proteome</keyword>
<accession>A0A2U2DFT6</accession>